<protein>
    <recommendedName>
        <fullName evidence="2">Thioredoxin domain-containing protein</fullName>
    </recommendedName>
</protein>
<name>A0ABU2KED3_9FLAO</name>
<evidence type="ECO:0000259" key="2">
    <source>
        <dbReference type="PROSITE" id="PS51352"/>
    </source>
</evidence>
<evidence type="ECO:0000256" key="1">
    <source>
        <dbReference type="SAM" id="SignalP"/>
    </source>
</evidence>
<dbReference type="SUPFAM" id="SSF52833">
    <property type="entry name" value="Thioredoxin-like"/>
    <property type="match status" value="1"/>
</dbReference>
<reference evidence="4" key="1">
    <citation type="submission" date="2023-07" db="EMBL/GenBank/DDBJ databases">
        <title>Isolating and identifying novel microbial strains from the Mariana Trench.</title>
        <authorList>
            <person name="Fu H."/>
        </authorList>
    </citation>
    <scope>NUCLEOTIDE SEQUENCE [LARGE SCALE GENOMIC DNA]</scope>
    <source>
        <strain evidence="4">T-y2</strain>
    </source>
</reference>
<organism evidence="3 4">
    <name type="scientific">Mesonia ostreae</name>
    <dbReference type="NCBI Taxonomy" id="861110"/>
    <lineage>
        <taxon>Bacteria</taxon>
        <taxon>Pseudomonadati</taxon>
        <taxon>Bacteroidota</taxon>
        <taxon>Flavobacteriia</taxon>
        <taxon>Flavobacteriales</taxon>
        <taxon>Flavobacteriaceae</taxon>
        <taxon>Mesonia</taxon>
    </lineage>
</organism>
<feature type="chain" id="PRO_5047218959" description="Thioredoxin domain-containing protein" evidence="1">
    <location>
        <begin position="20"/>
        <end position="177"/>
    </location>
</feature>
<sequence>MKKLTLFLAILLVFINIKAQNINTETKPVLSFDVLSIDDLKQLVFSSKKKLKVVYFFKTGCPYNVESMPTINTFYKEQISNLDLFVVSFGNKKNKQYLQDYLFFKGYQIPVYIIDDSAIFNNKKYKRVVENLCDSCNQKSMGYADFFILDENNNLIVQSNCSQNLDEHIQILKSQLD</sequence>
<dbReference type="Proteomes" id="UP001182991">
    <property type="component" value="Unassembled WGS sequence"/>
</dbReference>
<keyword evidence="4" id="KW-1185">Reference proteome</keyword>
<evidence type="ECO:0000313" key="4">
    <source>
        <dbReference type="Proteomes" id="UP001182991"/>
    </source>
</evidence>
<accession>A0ABU2KED3</accession>
<dbReference type="RefSeq" id="WP_311400043.1">
    <property type="nucleotide sequence ID" value="NZ_JAVRBG010000001.1"/>
</dbReference>
<gene>
    <name evidence="3" type="ORF">RLT85_00280</name>
</gene>
<feature type="domain" description="Thioredoxin" evidence="2">
    <location>
        <begin position="8"/>
        <end position="177"/>
    </location>
</feature>
<dbReference type="Gene3D" id="3.40.30.10">
    <property type="entry name" value="Glutaredoxin"/>
    <property type="match status" value="1"/>
</dbReference>
<keyword evidence="1" id="KW-0732">Signal</keyword>
<proteinExistence type="predicted"/>
<comment type="caution">
    <text evidence="3">The sequence shown here is derived from an EMBL/GenBank/DDBJ whole genome shotgun (WGS) entry which is preliminary data.</text>
</comment>
<dbReference type="EMBL" id="JAVRBG010000001">
    <property type="protein sequence ID" value="MDT0293066.1"/>
    <property type="molecule type" value="Genomic_DNA"/>
</dbReference>
<dbReference type="InterPro" id="IPR036249">
    <property type="entry name" value="Thioredoxin-like_sf"/>
</dbReference>
<dbReference type="PROSITE" id="PS51352">
    <property type="entry name" value="THIOREDOXIN_2"/>
    <property type="match status" value="1"/>
</dbReference>
<feature type="signal peptide" evidence="1">
    <location>
        <begin position="1"/>
        <end position="19"/>
    </location>
</feature>
<evidence type="ECO:0000313" key="3">
    <source>
        <dbReference type="EMBL" id="MDT0293066.1"/>
    </source>
</evidence>
<dbReference type="InterPro" id="IPR013766">
    <property type="entry name" value="Thioredoxin_domain"/>
</dbReference>